<dbReference type="InterPro" id="IPR002347">
    <property type="entry name" value="SDR_fam"/>
</dbReference>
<dbReference type="Gene3D" id="3.40.50.720">
    <property type="entry name" value="NAD(P)-binding Rossmann-like Domain"/>
    <property type="match status" value="1"/>
</dbReference>
<evidence type="ECO:0000313" key="4">
    <source>
        <dbReference type="EMBL" id="GAA4709135.1"/>
    </source>
</evidence>
<dbReference type="PRINTS" id="PR00081">
    <property type="entry name" value="GDHRDH"/>
</dbReference>
<dbReference type="Proteomes" id="UP001499974">
    <property type="component" value="Unassembled WGS sequence"/>
</dbReference>
<keyword evidence="2" id="KW-0560">Oxidoreductase</keyword>
<proteinExistence type="inferred from homology"/>
<evidence type="ECO:0000313" key="5">
    <source>
        <dbReference type="Proteomes" id="UP001499974"/>
    </source>
</evidence>
<dbReference type="InterPro" id="IPR051911">
    <property type="entry name" value="SDR_oxidoreductase"/>
</dbReference>
<protein>
    <submittedName>
        <fullName evidence="4">Oxidoreductase</fullName>
    </submittedName>
</protein>
<comment type="caution">
    <text evidence="4">The sequence shown here is derived from an EMBL/GenBank/DDBJ whole genome shotgun (WGS) entry which is preliminary data.</text>
</comment>
<accession>A0ABP8XLA7</accession>
<dbReference type="EMBL" id="BAABKM010000002">
    <property type="protein sequence ID" value="GAA4709135.1"/>
    <property type="molecule type" value="Genomic_DNA"/>
</dbReference>
<dbReference type="Pfam" id="PF00106">
    <property type="entry name" value="adh_short"/>
    <property type="match status" value="1"/>
</dbReference>
<dbReference type="PRINTS" id="PR00080">
    <property type="entry name" value="SDRFAMILY"/>
</dbReference>
<dbReference type="PROSITE" id="PS00061">
    <property type="entry name" value="ADH_SHORT"/>
    <property type="match status" value="1"/>
</dbReference>
<dbReference type="RefSeq" id="WP_345522172.1">
    <property type="nucleotide sequence ID" value="NZ_BAABKM010000002.1"/>
</dbReference>
<dbReference type="PANTHER" id="PTHR43976:SF16">
    <property type="entry name" value="SHORT-CHAIN DEHYDROGENASE_REDUCTASE FAMILY PROTEIN"/>
    <property type="match status" value="1"/>
</dbReference>
<name>A0ABP8XLA7_9ACTN</name>
<evidence type="ECO:0000256" key="1">
    <source>
        <dbReference type="ARBA" id="ARBA00006484"/>
    </source>
</evidence>
<dbReference type="PANTHER" id="PTHR43976">
    <property type="entry name" value="SHORT CHAIN DEHYDROGENASE"/>
    <property type="match status" value="1"/>
</dbReference>
<sequence length="278" mass="29203">MSRWLVTGCSTGIGREIARAALEAGHQVVVTARKVADVEDIVETYGADALAVPLDVTDRAQIDAAVAAATDAFGGIDVLVNNAGYGYLSAIEEGDDADVRQLFDTNYFGVVDTLKAVLPGMRAQGSGHVINISSMTGLVANPPNAYYSSTKFALEALTEALAKEVGPLGIKVTAIEPGAFRTDWAKRSMHETAAPIEAYAADVGARKDLIKAFADHLPGDPRKVGEAVVMVAGLDAPPLRLLLGKDVLAAVRAKLAEMTASIDEWEAVTVDTDLPRGE</sequence>
<keyword evidence="5" id="KW-1185">Reference proteome</keyword>
<gene>
    <name evidence="4" type="ORF">GCM10023349_30030</name>
</gene>
<dbReference type="NCBIfam" id="NF004824">
    <property type="entry name" value="PRK06180.1"/>
    <property type="match status" value="1"/>
</dbReference>
<dbReference type="InterPro" id="IPR020904">
    <property type="entry name" value="Sc_DH/Rdtase_CS"/>
</dbReference>
<organism evidence="4 5">
    <name type="scientific">Nocardioides conyzicola</name>
    <dbReference type="NCBI Taxonomy" id="1651781"/>
    <lineage>
        <taxon>Bacteria</taxon>
        <taxon>Bacillati</taxon>
        <taxon>Actinomycetota</taxon>
        <taxon>Actinomycetes</taxon>
        <taxon>Propionibacteriales</taxon>
        <taxon>Nocardioidaceae</taxon>
        <taxon>Nocardioides</taxon>
    </lineage>
</organism>
<dbReference type="CDD" id="cd05374">
    <property type="entry name" value="17beta-HSD-like_SDR_c"/>
    <property type="match status" value="1"/>
</dbReference>
<dbReference type="InterPro" id="IPR036291">
    <property type="entry name" value="NAD(P)-bd_dom_sf"/>
</dbReference>
<reference evidence="5" key="1">
    <citation type="journal article" date="2019" name="Int. J. Syst. Evol. Microbiol.">
        <title>The Global Catalogue of Microorganisms (GCM) 10K type strain sequencing project: providing services to taxonomists for standard genome sequencing and annotation.</title>
        <authorList>
            <consortium name="The Broad Institute Genomics Platform"/>
            <consortium name="The Broad Institute Genome Sequencing Center for Infectious Disease"/>
            <person name="Wu L."/>
            <person name="Ma J."/>
        </authorList>
    </citation>
    <scope>NUCLEOTIDE SEQUENCE [LARGE SCALE GENOMIC DNA]</scope>
    <source>
        <strain evidence="5">JCM 18531</strain>
    </source>
</reference>
<evidence type="ECO:0000256" key="2">
    <source>
        <dbReference type="ARBA" id="ARBA00023002"/>
    </source>
</evidence>
<comment type="similarity">
    <text evidence="1 3">Belongs to the short-chain dehydrogenases/reductases (SDR) family.</text>
</comment>
<dbReference type="SUPFAM" id="SSF51735">
    <property type="entry name" value="NAD(P)-binding Rossmann-fold domains"/>
    <property type="match status" value="1"/>
</dbReference>
<evidence type="ECO:0000256" key="3">
    <source>
        <dbReference type="RuleBase" id="RU000363"/>
    </source>
</evidence>